<protein>
    <recommendedName>
        <fullName evidence="3">DUF4932 domain-containing protein</fullName>
    </recommendedName>
</protein>
<accession>A0ABQ6T0V0</accession>
<gene>
    <name evidence="1" type="ORF">FJU31_09755</name>
</gene>
<dbReference type="EMBL" id="VYKI01000010">
    <property type="protein sequence ID" value="KAA8998677.1"/>
    <property type="molecule type" value="Genomic_DNA"/>
</dbReference>
<evidence type="ECO:0008006" key="3">
    <source>
        <dbReference type="Google" id="ProtNLM"/>
    </source>
</evidence>
<dbReference type="Proteomes" id="UP000326367">
    <property type="component" value="Unassembled WGS sequence"/>
</dbReference>
<organism evidence="1 2">
    <name type="scientific">Stenotrophomonas cyclobalanopsidis</name>
    <dbReference type="NCBI Taxonomy" id="2771362"/>
    <lineage>
        <taxon>Bacteria</taxon>
        <taxon>Pseudomonadati</taxon>
        <taxon>Pseudomonadota</taxon>
        <taxon>Gammaproteobacteria</taxon>
        <taxon>Lysobacterales</taxon>
        <taxon>Lysobacteraceae</taxon>
        <taxon>Stenotrophomonas</taxon>
    </lineage>
</organism>
<name>A0ABQ6T0V0_9GAMM</name>
<reference evidence="1 2" key="1">
    <citation type="journal article" date="2020" name="Antonie Van Leeuwenhoek">
        <title>Stenotrophomonas cyclobalanopsidis sp. nov., isolated from the leaf spot disease of Cyclobalanopsis patelliformis.</title>
        <authorList>
            <person name="Bian D.R."/>
            <person name="Xue H."/>
            <person name="Piao C.G."/>
            <person name="Li Y."/>
        </authorList>
    </citation>
    <scope>NUCLEOTIDE SEQUENCE [LARGE SCALE GENOMIC DNA]</scope>
    <source>
        <strain evidence="1 2">TPQG1-4</strain>
    </source>
</reference>
<evidence type="ECO:0000313" key="1">
    <source>
        <dbReference type="EMBL" id="KAA8998677.1"/>
    </source>
</evidence>
<evidence type="ECO:0000313" key="2">
    <source>
        <dbReference type="Proteomes" id="UP000326367"/>
    </source>
</evidence>
<sequence>MTVGYDESFDLFNLLDNLPDWLPGYTSAIYKEDWERRFRLDAQDLAAIEEYARFRQRTSPMARDDDETRPVAERLFAGSDTRVGDPYTSYFQNAASFTAAVKAAIAAQAPGDHELLRRYYARFEPRARELLTVTGRFTQQQEALTRELAAPETAAFVARMRTFYGAEAAPVFQVRFVWWPYTNRTQAKLRGGSIVLYSPPGVEDDWAPIVLHEYAHFLSAGQPAAGREALAAAFARLCPAALALPNPLNALEEPLAIYWGQYRFEREVHGRTLSSQSSWYFQPHADRAAKAIAAAFPADQPAPVLSEGPLLQAAASVCE</sequence>
<proteinExistence type="predicted"/>
<keyword evidence="2" id="KW-1185">Reference proteome</keyword>
<comment type="caution">
    <text evidence="1">The sequence shown here is derived from an EMBL/GenBank/DDBJ whole genome shotgun (WGS) entry which is preliminary data.</text>
</comment>
<dbReference type="RefSeq" id="WP_150454580.1">
    <property type="nucleotide sequence ID" value="NZ_VYKI01000010.1"/>
</dbReference>